<gene>
    <name evidence="2" type="ORF">TrCOL_g12921</name>
</gene>
<dbReference type="GO" id="GO:0005849">
    <property type="term" value="C:mRNA cleavage factor complex"/>
    <property type="evidence" value="ECO:0007669"/>
    <property type="project" value="TreeGrafter"/>
</dbReference>
<sequence>MEDDDVTALTSQLSELGSHPDKAMINAITMLAEDYADDSVGANEFYAIIQARMVSDETSALFKLPLVYLVDSMLNNAKGEFITVVGETITTVFLSVYSKIDDQSKKKLARLLTIWKKNSMFPLNKIAIMEGIASPDAPTFNLDSLSKADLLDLRAMLHSMGEDVSLEELVEKNPEFVKQLFDNLAVFREERDKAEVAQEMTFWERDEVRDVNLTEANAVMKKLEDLLLGQVRGGEGEGDPLLLAAAGTKKYLHTLVTSFKNKPHEELINSTNASANVVDPADFTSEALSHSNKNDNVIFTLYGALPFSSKVDGGRFNSQILLREHLNTVSKVDELTSTFNSFGWFWGENDWMNVTDDDANVEMEEKKEDDDADEEAGRKDTVEADEMRDKCMICGKKFVNVYDDDECVYFSQDCREVVIEEDNGMETEEVLVHASCCKKLGMEVGESLPRKQVYTE</sequence>
<dbReference type="PROSITE" id="PS51391">
    <property type="entry name" value="CID"/>
    <property type="match status" value="1"/>
</dbReference>
<dbReference type="GO" id="GO:0031124">
    <property type="term" value="P:mRNA 3'-end processing"/>
    <property type="evidence" value="ECO:0007669"/>
    <property type="project" value="InterPro"/>
</dbReference>
<dbReference type="GO" id="GO:0000993">
    <property type="term" value="F:RNA polymerase II complex binding"/>
    <property type="evidence" value="ECO:0007669"/>
    <property type="project" value="InterPro"/>
</dbReference>
<dbReference type="Gene3D" id="1.25.40.90">
    <property type="match status" value="1"/>
</dbReference>
<dbReference type="InterPro" id="IPR006569">
    <property type="entry name" value="CID_dom"/>
</dbReference>
<proteinExistence type="predicted"/>
<evidence type="ECO:0000313" key="2">
    <source>
        <dbReference type="EMBL" id="GMI42170.1"/>
    </source>
</evidence>
<dbReference type="InterPro" id="IPR008942">
    <property type="entry name" value="ENTH_VHS"/>
</dbReference>
<dbReference type="GO" id="GO:0003729">
    <property type="term" value="F:mRNA binding"/>
    <property type="evidence" value="ECO:0007669"/>
    <property type="project" value="InterPro"/>
</dbReference>
<dbReference type="OrthoDB" id="343582at2759"/>
<protein>
    <recommendedName>
        <fullName evidence="1">CID domain-containing protein</fullName>
    </recommendedName>
</protein>
<dbReference type="InterPro" id="IPR045154">
    <property type="entry name" value="PCF11-like"/>
</dbReference>
<dbReference type="GO" id="GO:0006369">
    <property type="term" value="P:termination of RNA polymerase II transcription"/>
    <property type="evidence" value="ECO:0007669"/>
    <property type="project" value="InterPro"/>
</dbReference>
<evidence type="ECO:0000313" key="3">
    <source>
        <dbReference type="Proteomes" id="UP001165065"/>
    </source>
</evidence>
<feature type="domain" description="CID" evidence="1">
    <location>
        <begin position="1"/>
        <end position="137"/>
    </location>
</feature>
<dbReference type="EMBL" id="BRYA01000166">
    <property type="protein sequence ID" value="GMI42170.1"/>
    <property type="molecule type" value="Genomic_DNA"/>
</dbReference>
<comment type="caution">
    <text evidence="2">The sequence shown here is derived from an EMBL/GenBank/DDBJ whole genome shotgun (WGS) entry which is preliminary data.</text>
</comment>
<name>A0A9W7L9T7_9STRA</name>
<keyword evidence="3" id="KW-1185">Reference proteome</keyword>
<organism evidence="2 3">
    <name type="scientific">Triparma columacea</name>
    <dbReference type="NCBI Taxonomy" id="722753"/>
    <lineage>
        <taxon>Eukaryota</taxon>
        <taxon>Sar</taxon>
        <taxon>Stramenopiles</taxon>
        <taxon>Ochrophyta</taxon>
        <taxon>Bolidophyceae</taxon>
        <taxon>Parmales</taxon>
        <taxon>Triparmaceae</taxon>
        <taxon>Triparma</taxon>
    </lineage>
</organism>
<dbReference type="PANTHER" id="PTHR15921:SF3">
    <property type="entry name" value="PRE-MRNA CLEAVAGE COMPLEX 2 PROTEIN PCF11"/>
    <property type="match status" value="1"/>
</dbReference>
<dbReference type="GO" id="GO:0005737">
    <property type="term" value="C:cytoplasm"/>
    <property type="evidence" value="ECO:0007669"/>
    <property type="project" value="TreeGrafter"/>
</dbReference>
<dbReference type="Proteomes" id="UP001165065">
    <property type="component" value="Unassembled WGS sequence"/>
</dbReference>
<accession>A0A9W7L9T7</accession>
<reference evidence="3" key="1">
    <citation type="journal article" date="2023" name="Commun. Biol.">
        <title>Genome analysis of Parmales, the sister group of diatoms, reveals the evolutionary specialization of diatoms from phago-mixotrophs to photoautotrophs.</title>
        <authorList>
            <person name="Ban H."/>
            <person name="Sato S."/>
            <person name="Yoshikawa S."/>
            <person name="Yamada K."/>
            <person name="Nakamura Y."/>
            <person name="Ichinomiya M."/>
            <person name="Sato N."/>
            <person name="Blanc-Mathieu R."/>
            <person name="Endo H."/>
            <person name="Kuwata A."/>
            <person name="Ogata H."/>
        </authorList>
    </citation>
    <scope>NUCLEOTIDE SEQUENCE [LARGE SCALE GENOMIC DNA]</scope>
</reference>
<dbReference type="Pfam" id="PF04818">
    <property type="entry name" value="CID"/>
    <property type="match status" value="1"/>
</dbReference>
<evidence type="ECO:0000259" key="1">
    <source>
        <dbReference type="PROSITE" id="PS51391"/>
    </source>
</evidence>
<dbReference type="PANTHER" id="PTHR15921">
    <property type="entry name" value="PRE-MRNA CLEAVAGE COMPLEX II"/>
    <property type="match status" value="1"/>
</dbReference>
<dbReference type="SUPFAM" id="SSF48464">
    <property type="entry name" value="ENTH/VHS domain"/>
    <property type="match status" value="1"/>
</dbReference>
<dbReference type="SMART" id="SM00582">
    <property type="entry name" value="RPR"/>
    <property type="match status" value="1"/>
</dbReference>
<dbReference type="AlphaFoldDB" id="A0A9W7L9T7"/>